<dbReference type="GO" id="GO:0005737">
    <property type="term" value="C:cytoplasm"/>
    <property type="evidence" value="ECO:0007669"/>
    <property type="project" value="UniProtKB-SubCell"/>
</dbReference>
<keyword evidence="4" id="KW-0808">Transferase</keyword>
<dbReference type="Pfam" id="PF00358">
    <property type="entry name" value="PTS_EIIA_1"/>
    <property type="match status" value="1"/>
</dbReference>
<protein>
    <submittedName>
        <fullName evidence="8">PTS glucose transporter subunit IIA</fullName>
    </submittedName>
</protein>
<dbReference type="Proteomes" id="UP000316988">
    <property type="component" value="Unassembled WGS sequence"/>
</dbReference>
<evidence type="ECO:0000256" key="6">
    <source>
        <dbReference type="ARBA" id="ARBA00022777"/>
    </source>
</evidence>
<dbReference type="SUPFAM" id="SSF51261">
    <property type="entry name" value="Duplicated hybrid motif"/>
    <property type="match status" value="1"/>
</dbReference>
<dbReference type="PANTHER" id="PTHR45008">
    <property type="entry name" value="PTS SYSTEM GLUCOSE-SPECIFIC EIIA COMPONENT"/>
    <property type="match status" value="1"/>
</dbReference>
<accession>A0A554RJG6</accession>
<sequence length="155" mass="15772">MNTPAPVELHAPCEGRVVPLREVADPVFSVGTLGPGFAVVPTNGVVVAPVAGTITHVMPSRHGIILAAADGLTLLIHCGIDTVELEGRGLEALVEQGQSVDIGTPLVLMDLQVVADAGYRADVIVVASEIGAFTNLEVVATGPVDAGQSVAVVRP</sequence>
<keyword evidence="6" id="KW-0418">Kinase</keyword>
<dbReference type="InterPro" id="IPR011055">
    <property type="entry name" value="Dup_hybrid_motif"/>
</dbReference>
<dbReference type="GO" id="GO:0016301">
    <property type="term" value="F:kinase activity"/>
    <property type="evidence" value="ECO:0007669"/>
    <property type="project" value="UniProtKB-KW"/>
</dbReference>
<evidence type="ECO:0000256" key="2">
    <source>
        <dbReference type="ARBA" id="ARBA00022448"/>
    </source>
</evidence>
<evidence type="ECO:0000313" key="8">
    <source>
        <dbReference type="EMBL" id="TSD54288.1"/>
    </source>
</evidence>
<evidence type="ECO:0000256" key="1">
    <source>
        <dbReference type="ARBA" id="ARBA00004496"/>
    </source>
</evidence>
<dbReference type="AlphaFoldDB" id="A0A554RJG6"/>
<evidence type="ECO:0000313" key="9">
    <source>
        <dbReference type="Proteomes" id="UP000316988"/>
    </source>
</evidence>
<keyword evidence="2" id="KW-0813">Transport</keyword>
<dbReference type="GO" id="GO:0009401">
    <property type="term" value="P:phosphoenolpyruvate-dependent sugar phosphotransferase system"/>
    <property type="evidence" value="ECO:0007669"/>
    <property type="project" value="UniProtKB-KW"/>
</dbReference>
<dbReference type="PROSITE" id="PS51093">
    <property type="entry name" value="PTS_EIIA_TYPE_1"/>
    <property type="match status" value="1"/>
</dbReference>
<keyword evidence="3 8" id="KW-0762">Sugar transport</keyword>
<dbReference type="PANTHER" id="PTHR45008:SF1">
    <property type="entry name" value="PTS SYSTEM GLUCOSE-SPECIFIC EIIA COMPONENT"/>
    <property type="match status" value="1"/>
</dbReference>
<proteinExistence type="predicted"/>
<evidence type="ECO:0000259" key="7">
    <source>
        <dbReference type="PROSITE" id="PS51093"/>
    </source>
</evidence>
<dbReference type="NCBIfam" id="TIGR00830">
    <property type="entry name" value="PTBA"/>
    <property type="match status" value="1"/>
</dbReference>
<dbReference type="Gene3D" id="2.70.70.10">
    <property type="entry name" value="Glucose Permease (Domain IIA)"/>
    <property type="match status" value="1"/>
</dbReference>
<dbReference type="OrthoDB" id="9797715at2"/>
<comment type="caution">
    <text evidence="8">The sequence shown here is derived from an EMBL/GenBank/DDBJ whole genome shotgun (WGS) entry which is preliminary data.</text>
</comment>
<reference evidence="8 9" key="1">
    <citation type="submission" date="2019-07" db="EMBL/GenBank/DDBJ databases">
        <authorList>
            <person name="Zhao L.H."/>
        </authorList>
    </citation>
    <scope>NUCLEOTIDE SEQUENCE [LARGE SCALE GENOMIC DNA]</scope>
    <source>
        <strain evidence="8 9">Co35</strain>
    </source>
</reference>
<organism evidence="8 9">
    <name type="scientific">Aeromicrobium piscarium</name>
    <dbReference type="NCBI Taxonomy" id="2590901"/>
    <lineage>
        <taxon>Bacteria</taxon>
        <taxon>Bacillati</taxon>
        <taxon>Actinomycetota</taxon>
        <taxon>Actinomycetes</taxon>
        <taxon>Propionibacteriales</taxon>
        <taxon>Nocardioidaceae</taxon>
        <taxon>Aeromicrobium</taxon>
    </lineage>
</organism>
<evidence type="ECO:0000256" key="5">
    <source>
        <dbReference type="ARBA" id="ARBA00022683"/>
    </source>
</evidence>
<keyword evidence="5" id="KW-0598">Phosphotransferase system</keyword>
<dbReference type="InterPro" id="IPR050890">
    <property type="entry name" value="PTS_EIIA_component"/>
</dbReference>
<evidence type="ECO:0000256" key="3">
    <source>
        <dbReference type="ARBA" id="ARBA00022597"/>
    </source>
</evidence>
<evidence type="ECO:0000256" key="4">
    <source>
        <dbReference type="ARBA" id="ARBA00022679"/>
    </source>
</evidence>
<dbReference type="InterPro" id="IPR001127">
    <property type="entry name" value="PTS_EIIA_1_perm"/>
</dbReference>
<dbReference type="EMBL" id="VLNT01000027">
    <property type="protein sequence ID" value="TSD54288.1"/>
    <property type="molecule type" value="Genomic_DNA"/>
</dbReference>
<dbReference type="RefSeq" id="WP_143914868.1">
    <property type="nucleotide sequence ID" value="NZ_VLNT01000027.1"/>
</dbReference>
<comment type="subcellular location">
    <subcellularLocation>
        <location evidence="1">Cytoplasm</location>
    </subcellularLocation>
</comment>
<feature type="domain" description="PTS EIIA type-1" evidence="7">
    <location>
        <begin position="25"/>
        <end position="129"/>
    </location>
</feature>
<name>A0A554RJG6_9ACTN</name>
<gene>
    <name evidence="8" type="ORF">FNM00_17730</name>
</gene>
<keyword evidence="9" id="KW-1185">Reference proteome</keyword>